<organism evidence="3">
    <name type="scientific">marine sediment metagenome</name>
    <dbReference type="NCBI Taxonomy" id="412755"/>
    <lineage>
        <taxon>unclassified sequences</taxon>
        <taxon>metagenomes</taxon>
        <taxon>ecological metagenomes</taxon>
    </lineage>
</organism>
<reference evidence="3" key="1">
    <citation type="journal article" date="2014" name="Front. Microbiol.">
        <title>High frequency of phylogenetically diverse reductive dehalogenase-homologous genes in deep subseafloor sedimentary metagenomes.</title>
        <authorList>
            <person name="Kawai M."/>
            <person name="Futagami T."/>
            <person name="Toyoda A."/>
            <person name="Takaki Y."/>
            <person name="Nishi S."/>
            <person name="Hori S."/>
            <person name="Arai W."/>
            <person name="Tsubouchi T."/>
            <person name="Morono Y."/>
            <person name="Uchiyama I."/>
            <person name="Ito T."/>
            <person name="Fujiyama A."/>
            <person name="Inagaki F."/>
            <person name="Takami H."/>
        </authorList>
    </citation>
    <scope>NUCLEOTIDE SEQUENCE</scope>
    <source>
        <strain evidence="3">Expedition CK06-06</strain>
    </source>
</reference>
<evidence type="ECO:0000256" key="1">
    <source>
        <dbReference type="SAM" id="MobiDB-lite"/>
    </source>
</evidence>
<dbReference type="Pfam" id="PF00850">
    <property type="entry name" value="Hist_deacetyl"/>
    <property type="match status" value="1"/>
</dbReference>
<sequence length="160" mass="17374">FPFYPGTGSWGEAGEGEGRGHTVNLPLPMGSGGEQYRQVFQEVLLPILHRFRPEFILVSVGFDAHFKDPLASMRLSCAGYRELALILREVAEEMCQGRLLFVLEGGYEGEALAWSVRTCLDVLLGNPFAPDPLGSALPAPGPDIEPLLAAVKELHGLGRE</sequence>
<dbReference type="GO" id="GO:0004407">
    <property type="term" value="F:histone deacetylase activity"/>
    <property type="evidence" value="ECO:0007669"/>
    <property type="project" value="TreeGrafter"/>
</dbReference>
<dbReference type="InterPro" id="IPR037138">
    <property type="entry name" value="His_deacetylse_dom_sf"/>
</dbReference>
<name>X0WPU4_9ZZZZ</name>
<dbReference type="EMBL" id="BARS01037343">
    <property type="protein sequence ID" value="GAG25247.1"/>
    <property type="molecule type" value="Genomic_DNA"/>
</dbReference>
<dbReference type="SUPFAM" id="SSF52768">
    <property type="entry name" value="Arginase/deacetylase"/>
    <property type="match status" value="1"/>
</dbReference>
<proteinExistence type="predicted"/>
<dbReference type="Gene3D" id="3.40.800.20">
    <property type="entry name" value="Histone deacetylase domain"/>
    <property type="match status" value="1"/>
</dbReference>
<accession>X0WPU4</accession>
<dbReference type="AlphaFoldDB" id="X0WPU4"/>
<evidence type="ECO:0000259" key="2">
    <source>
        <dbReference type="Pfam" id="PF00850"/>
    </source>
</evidence>
<feature type="region of interest" description="Disordered" evidence="1">
    <location>
        <begin position="1"/>
        <end position="24"/>
    </location>
</feature>
<protein>
    <recommendedName>
        <fullName evidence="2">Histone deacetylase domain-containing protein</fullName>
    </recommendedName>
</protein>
<comment type="caution">
    <text evidence="3">The sequence shown here is derived from an EMBL/GenBank/DDBJ whole genome shotgun (WGS) entry which is preliminary data.</text>
</comment>
<feature type="domain" description="Histone deacetylase" evidence="2">
    <location>
        <begin position="2"/>
        <end position="122"/>
    </location>
</feature>
<dbReference type="InterPro" id="IPR023696">
    <property type="entry name" value="Ureohydrolase_dom_sf"/>
</dbReference>
<gene>
    <name evidence="3" type="ORF">S01H1_57271</name>
</gene>
<dbReference type="GO" id="GO:0040029">
    <property type="term" value="P:epigenetic regulation of gene expression"/>
    <property type="evidence" value="ECO:0007669"/>
    <property type="project" value="TreeGrafter"/>
</dbReference>
<evidence type="ECO:0000313" key="3">
    <source>
        <dbReference type="EMBL" id="GAG25247.1"/>
    </source>
</evidence>
<feature type="non-terminal residue" evidence="3">
    <location>
        <position position="1"/>
    </location>
</feature>
<dbReference type="PANTHER" id="PTHR10625">
    <property type="entry name" value="HISTONE DEACETYLASE HDAC1-RELATED"/>
    <property type="match status" value="1"/>
</dbReference>
<dbReference type="PANTHER" id="PTHR10625:SF10">
    <property type="entry name" value="HISTONE DEACETYLASE HDAC1"/>
    <property type="match status" value="1"/>
</dbReference>
<dbReference type="InterPro" id="IPR023801">
    <property type="entry name" value="His_deacetylse_dom"/>
</dbReference>